<reference evidence="1" key="3">
    <citation type="submission" date="2018-09" db="EMBL/GenBank/DDBJ databases">
        <authorList>
            <person name="Harrison J."/>
            <person name="Moore K.A."/>
            <person name="Paszkiewicz K."/>
            <person name="Jones T."/>
            <person name="Grant M."/>
            <person name="Ambacheew D."/>
            <person name="Muzemil S."/>
            <person name="Studholme D."/>
        </authorList>
    </citation>
    <scope>NUCLEOTIDE SEQUENCE</scope>
</reference>
<dbReference type="EMBL" id="AMZH03000344">
    <property type="protein sequence ID" value="RRT84232.1"/>
    <property type="molecule type" value="Genomic_DNA"/>
</dbReference>
<dbReference type="AlphaFoldDB" id="A0A427B6X3"/>
<gene>
    <name evidence="1" type="ORF">B296_00015206</name>
    <name evidence="2" type="ORF">BHM03_00019275</name>
</gene>
<organism evidence="1 3">
    <name type="scientific">Ensete ventricosum</name>
    <name type="common">Abyssinian banana</name>
    <name type="synonym">Musa ensete</name>
    <dbReference type="NCBI Taxonomy" id="4639"/>
    <lineage>
        <taxon>Eukaryota</taxon>
        <taxon>Viridiplantae</taxon>
        <taxon>Streptophyta</taxon>
        <taxon>Embryophyta</taxon>
        <taxon>Tracheophyta</taxon>
        <taxon>Spermatophyta</taxon>
        <taxon>Magnoliopsida</taxon>
        <taxon>Liliopsida</taxon>
        <taxon>Zingiberales</taxon>
        <taxon>Musaceae</taxon>
        <taxon>Ensete</taxon>
    </lineage>
</organism>
<evidence type="ECO:0000313" key="1">
    <source>
        <dbReference type="EMBL" id="RRT84232.1"/>
    </source>
</evidence>
<evidence type="ECO:0000313" key="3">
    <source>
        <dbReference type="Proteomes" id="UP000287651"/>
    </source>
</evidence>
<dbReference type="Proteomes" id="UP000287651">
    <property type="component" value="Unassembled WGS sequence"/>
</dbReference>
<protein>
    <submittedName>
        <fullName evidence="1">Uncharacterized protein</fullName>
    </submittedName>
</protein>
<reference evidence="2" key="2">
    <citation type="journal article" date="2018" name="Data Brief">
        <title>Genome sequence data from 17 accessions of Ensete ventricosum, a staple food crop for millions in Ethiopia.</title>
        <authorList>
            <person name="Yemataw Z."/>
            <person name="Muzemil S."/>
            <person name="Ambachew D."/>
            <person name="Tripathi L."/>
            <person name="Tesfaye K."/>
            <person name="Chala A."/>
            <person name="Farbos A."/>
            <person name="O'Neill P."/>
            <person name="Moore K."/>
            <person name="Grant M."/>
            <person name="Studholme D.J."/>
        </authorList>
    </citation>
    <scope>NUCLEOTIDE SEQUENCE [LARGE SCALE GENOMIC DNA]</scope>
    <source>
        <tissue evidence="2">Leaf</tissue>
    </source>
</reference>
<dbReference type="Proteomes" id="UP000290560">
    <property type="component" value="Unassembled WGS sequence"/>
</dbReference>
<reference evidence="1 3" key="1">
    <citation type="journal article" date="2014" name="Agronomy (Basel)">
        <title>A Draft Genome Sequence for Ensete ventricosum, the Drought-Tolerant Tree Against Hunger.</title>
        <authorList>
            <person name="Harrison J."/>
            <person name="Moore K.A."/>
            <person name="Paszkiewicz K."/>
            <person name="Jones T."/>
            <person name="Grant M."/>
            <person name="Ambacheew D."/>
            <person name="Muzemil S."/>
            <person name="Studholme D.J."/>
        </authorList>
    </citation>
    <scope>NUCLEOTIDE SEQUENCE [LARGE SCALE GENOMIC DNA]</scope>
</reference>
<accession>A0A427B6X3</accession>
<sequence>MELHGLNLLAFTRRICQTATHGETIHPLAAMTANLARQGFLPTSSMTGRRLLSLMLCSSSSLSSSTR</sequence>
<evidence type="ECO:0000313" key="2">
    <source>
        <dbReference type="EMBL" id="RZR73032.1"/>
    </source>
</evidence>
<dbReference type="EMBL" id="KV875809">
    <property type="protein sequence ID" value="RZR73032.1"/>
    <property type="molecule type" value="Genomic_DNA"/>
</dbReference>
<name>A0A427B6X3_ENSVE</name>
<proteinExistence type="predicted"/>